<dbReference type="PROSITE" id="PS50835">
    <property type="entry name" value="IG_LIKE"/>
    <property type="match status" value="3"/>
</dbReference>
<evidence type="ECO:0000313" key="7">
    <source>
        <dbReference type="EMBL" id="JAT27639.1"/>
    </source>
</evidence>
<dbReference type="CDD" id="cd00063">
    <property type="entry name" value="FN3"/>
    <property type="match status" value="1"/>
</dbReference>
<protein>
    <recommendedName>
        <fullName evidence="8">Ig-like domain-containing protein</fullName>
    </recommendedName>
</protein>
<dbReference type="SUPFAM" id="SSF49265">
    <property type="entry name" value="Fibronectin type III"/>
    <property type="match status" value="1"/>
</dbReference>
<sequence length="667" mass="73540">TLLESRDTNNSRDPLAKESRLAVRRLDRSDLHATYMCSANNNNVSTPVTASVRVEMHFKPMTASILTSYVPLSAERKVEIVCQAIGSRPPAKISWWKDNKHLEDYTETVSPDGNVTISTLLFKPTLLDHEKTLTCRADNVRVKAGAEEDSWKLNIYFIPVLQLELGSKMNPNDIEEGDDVYFECKIHANPPAYKVIWKHNNQVVLHNQKLGVIVSNQALALQSVKKNQAGNYTCIASNVEGDGESNTVQLKVMYTPVCRPEQKRVYGVAKEERANVMCEVDAYPPPNDFRWSFNNSASTQEVAPERYLSSLQLSLSTLTYVPQNELDFGTVMCWAQNPAGRQKDPCVFHIIAAGHPDPPLNCTVTNQTSDSLEVDCLEGFDGGQPQLFHLEVFDLASVQLKANKTSNRPTFLVDGLGPGRLLRMIVYASNAKGKSDNFPIEGFTLKVAEKQTGTPAAFELTPVVGVLIVAITLLLISSVIIAGALRLRSGGSGGAQRPQVLAIKDKAALPLRSDVQDLYDMDDKNPDLIPCNKGSDYQLVSNAGTPAAGNVVTPPPALPSYEDNHPRNNVISRNDDLYDNYKNNYLSQRPDNDVTYAELCLTRPTSLVDTGYRGSGTLRRGEEPTIYAEIDHSRRPPHPLVSPASAPHREIVTVRTPLMGSQQESCV</sequence>
<feature type="domain" description="Ig-like" evidence="5">
    <location>
        <begin position="60"/>
        <end position="154"/>
    </location>
</feature>
<name>A0A1B6LVG0_9HEMI</name>
<comment type="subcellular location">
    <subcellularLocation>
        <location evidence="1">Membrane</location>
        <topology evidence="1">Single-pass membrane protein</topology>
    </subcellularLocation>
</comment>
<evidence type="ECO:0000256" key="1">
    <source>
        <dbReference type="ARBA" id="ARBA00004167"/>
    </source>
</evidence>
<evidence type="ECO:0000259" key="5">
    <source>
        <dbReference type="PROSITE" id="PS50835"/>
    </source>
</evidence>
<dbReference type="SMART" id="SM00409">
    <property type="entry name" value="IG"/>
    <property type="match status" value="2"/>
</dbReference>
<dbReference type="InterPro" id="IPR036116">
    <property type="entry name" value="FN3_sf"/>
</dbReference>
<dbReference type="PANTHER" id="PTHR23278:SF19">
    <property type="entry name" value="OBSCURIN"/>
    <property type="match status" value="1"/>
</dbReference>
<dbReference type="Pfam" id="PF13927">
    <property type="entry name" value="Ig_3"/>
    <property type="match status" value="1"/>
</dbReference>
<feature type="domain" description="Fibronectin type-III" evidence="6">
    <location>
        <begin position="358"/>
        <end position="448"/>
    </location>
</feature>
<feature type="transmembrane region" description="Helical" evidence="4">
    <location>
        <begin position="463"/>
        <end position="487"/>
    </location>
</feature>
<dbReference type="InterPro" id="IPR003961">
    <property type="entry name" value="FN3_dom"/>
</dbReference>
<evidence type="ECO:0008006" key="8">
    <source>
        <dbReference type="Google" id="ProtNLM"/>
    </source>
</evidence>
<feature type="domain" description="Ig-like" evidence="5">
    <location>
        <begin position="260"/>
        <end position="337"/>
    </location>
</feature>
<dbReference type="InterPro" id="IPR003598">
    <property type="entry name" value="Ig_sub2"/>
</dbReference>
<gene>
    <name evidence="7" type="ORF">g.11210</name>
</gene>
<organism evidence="7">
    <name type="scientific">Graphocephala atropunctata</name>
    <dbReference type="NCBI Taxonomy" id="36148"/>
    <lineage>
        <taxon>Eukaryota</taxon>
        <taxon>Metazoa</taxon>
        <taxon>Ecdysozoa</taxon>
        <taxon>Arthropoda</taxon>
        <taxon>Hexapoda</taxon>
        <taxon>Insecta</taxon>
        <taxon>Pterygota</taxon>
        <taxon>Neoptera</taxon>
        <taxon>Paraneoptera</taxon>
        <taxon>Hemiptera</taxon>
        <taxon>Auchenorrhyncha</taxon>
        <taxon>Membracoidea</taxon>
        <taxon>Cicadellidae</taxon>
        <taxon>Cicadellinae</taxon>
        <taxon>Cicadellini</taxon>
        <taxon>Graphocephala</taxon>
    </lineage>
</organism>
<dbReference type="Pfam" id="PF08205">
    <property type="entry name" value="C2-set_2"/>
    <property type="match status" value="1"/>
</dbReference>
<dbReference type="AlphaFoldDB" id="A0A1B6LVG0"/>
<dbReference type="InterPro" id="IPR036179">
    <property type="entry name" value="Ig-like_dom_sf"/>
</dbReference>
<accession>A0A1B6LVG0</accession>
<evidence type="ECO:0000259" key="6">
    <source>
        <dbReference type="PROSITE" id="PS50853"/>
    </source>
</evidence>
<dbReference type="GO" id="GO:0016020">
    <property type="term" value="C:membrane"/>
    <property type="evidence" value="ECO:0007669"/>
    <property type="project" value="UniProtKB-SubCell"/>
</dbReference>
<feature type="domain" description="Ig-like" evidence="5">
    <location>
        <begin position="159"/>
        <end position="251"/>
    </location>
</feature>
<dbReference type="SMART" id="SM00408">
    <property type="entry name" value="IGc2"/>
    <property type="match status" value="2"/>
</dbReference>
<keyword evidence="4" id="KW-1133">Transmembrane helix</keyword>
<dbReference type="EMBL" id="GEBQ01012338">
    <property type="protein sequence ID" value="JAT27639.1"/>
    <property type="molecule type" value="Transcribed_RNA"/>
</dbReference>
<keyword evidence="2 4" id="KW-0472">Membrane</keyword>
<evidence type="ECO:0000256" key="3">
    <source>
        <dbReference type="ARBA" id="ARBA00023157"/>
    </source>
</evidence>
<dbReference type="PANTHER" id="PTHR23278">
    <property type="entry name" value="SIDESTEP PROTEIN"/>
    <property type="match status" value="1"/>
</dbReference>
<feature type="non-terminal residue" evidence="7">
    <location>
        <position position="1"/>
    </location>
</feature>
<keyword evidence="3" id="KW-1015">Disulfide bond</keyword>
<dbReference type="InterPro" id="IPR013162">
    <property type="entry name" value="CD80_C2-set"/>
</dbReference>
<evidence type="ECO:0000256" key="4">
    <source>
        <dbReference type="SAM" id="Phobius"/>
    </source>
</evidence>
<dbReference type="PROSITE" id="PS50853">
    <property type="entry name" value="FN3"/>
    <property type="match status" value="1"/>
</dbReference>
<dbReference type="SUPFAM" id="SSF48726">
    <property type="entry name" value="Immunoglobulin"/>
    <property type="match status" value="3"/>
</dbReference>
<reference evidence="7" key="1">
    <citation type="submission" date="2015-11" db="EMBL/GenBank/DDBJ databases">
        <title>De novo transcriptome assembly of four potential Pierce s Disease insect vectors from Arizona vineyards.</title>
        <authorList>
            <person name="Tassone E.E."/>
        </authorList>
    </citation>
    <scope>NUCLEOTIDE SEQUENCE</scope>
</reference>
<proteinExistence type="predicted"/>
<evidence type="ECO:0000256" key="2">
    <source>
        <dbReference type="ARBA" id="ARBA00023136"/>
    </source>
</evidence>
<dbReference type="InterPro" id="IPR007110">
    <property type="entry name" value="Ig-like_dom"/>
</dbReference>
<dbReference type="InterPro" id="IPR013783">
    <property type="entry name" value="Ig-like_fold"/>
</dbReference>
<dbReference type="InterPro" id="IPR003599">
    <property type="entry name" value="Ig_sub"/>
</dbReference>
<keyword evidence="4" id="KW-0812">Transmembrane</keyword>
<dbReference type="Gene3D" id="2.60.40.10">
    <property type="entry name" value="Immunoglobulins"/>
    <property type="match status" value="4"/>
</dbReference>